<sequence length="85" mass="9735">MARIMLVMTLVVIAGLSLPRIVGISATRKIIWPTENTQSCHCIFKGYHFLEFSASLYKKGLDSVRNLVRKNMKFFLTIMKLCKLV</sequence>
<comment type="caution">
    <text evidence="1">The sequence shown here is derived from an EMBL/GenBank/DDBJ whole genome shotgun (WGS) entry which is preliminary data.</text>
</comment>
<gene>
    <name evidence="1" type="ORF">A2196_01455</name>
</gene>
<reference evidence="1 2" key="1">
    <citation type="journal article" date="2016" name="Nat. Commun.">
        <title>Thousands of microbial genomes shed light on interconnected biogeochemical processes in an aquifer system.</title>
        <authorList>
            <person name="Anantharaman K."/>
            <person name="Brown C.T."/>
            <person name="Hug L.A."/>
            <person name="Sharon I."/>
            <person name="Castelle C.J."/>
            <person name="Probst A.J."/>
            <person name="Thomas B.C."/>
            <person name="Singh A."/>
            <person name="Wilkins M.J."/>
            <person name="Karaoz U."/>
            <person name="Brodie E.L."/>
            <person name="Williams K.H."/>
            <person name="Hubbard S.S."/>
            <person name="Banfield J.F."/>
        </authorList>
    </citation>
    <scope>NUCLEOTIDE SEQUENCE [LARGE SCALE GENOMIC DNA]</scope>
</reference>
<dbReference type="STRING" id="1797737.A2196_01455"/>
<evidence type="ECO:0000313" key="2">
    <source>
        <dbReference type="Proteomes" id="UP000176751"/>
    </source>
</evidence>
<proteinExistence type="predicted"/>
<protein>
    <submittedName>
        <fullName evidence="1">Uncharacterized protein</fullName>
    </submittedName>
</protein>
<dbReference type="Proteomes" id="UP000176751">
    <property type="component" value="Unassembled WGS sequence"/>
</dbReference>
<name>A0A1F5HE91_9BACT</name>
<dbReference type="EMBL" id="MFCA01000013">
    <property type="protein sequence ID" value="OGE02477.1"/>
    <property type="molecule type" value="Genomic_DNA"/>
</dbReference>
<organism evidence="1 2">
    <name type="scientific">Candidatus Curtissbacteria bacterium RIFOXYA1_FULL_41_14</name>
    <dbReference type="NCBI Taxonomy" id="1797737"/>
    <lineage>
        <taxon>Bacteria</taxon>
        <taxon>Candidatus Curtissiibacteriota</taxon>
    </lineage>
</organism>
<evidence type="ECO:0000313" key="1">
    <source>
        <dbReference type="EMBL" id="OGE02477.1"/>
    </source>
</evidence>
<accession>A0A1F5HE91</accession>
<dbReference type="AlphaFoldDB" id="A0A1F5HE91"/>